<dbReference type="KEGG" id="scor:J3U87_01360"/>
<reference evidence="2" key="1">
    <citation type="submission" date="2021-03" db="EMBL/GenBank/DDBJ databases">
        <title>Acanthopleuribacteraceae sp. M133.</title>
        <authorList>
            <person name="Wang G."/>
        </authorList>
    </citation>
    <scope>NUCLEOTIDE SEQUENCE</scope>
    <source>
        <strain evidence="2">M133</strain>
    </source>
</reference>
<keyword evidence="3" id="KW-1185">Reference proteome</keyword>
<dbReference type="GO" id="GO:0016209">
    <property type="term" value="F:antioxidant activity"/>
    <property type="evidence" value="ECO:0007669"/>
    <property type="project" value="InterPro"/>
</dbReference>
<gene>
    <name evidence="2" type="ORF">J3U87_01360</name>
</gene>
<dbReference type="InterPro" id="IPR000866">
    <property type="entry name" value="AhpC/TSA"/>
</dbReference>
<dbReference type="GO" id="GO:0016491">
    <property type="term" value="F:oxidoreductase activity"/>
    <property type="evidence" value="ECO:0007669"/>
    <property type="project" value="InterPro"/>
</dbReference>
<sequence length="116" mass="13120">MQELGQLHEYRDQFAAKGVQVIAISVDPPEIIARTSKRMRWTMAHYSDGDLSLISPLGLRHKGGDPFTGGDIARPARLLVDREGRILWSNVAENYRVRPKPKTILEEIEPLLTSTR</sequence>
<evidence type="ECO:0000313" key="2">
    <source>
        <dbReference type="EMBL" id="QTD54372.1"/>
    </source>
</evidence>
<dbReference type="SUPFAM" id="SSF52833">
    <property type="entry name" value="Thioredoxin-like"/>
    <property type="match status" value="1"/>
</dbReference>
<protein>
    <submittedName>
        <fullName evidence="2">Redoxin domain-containing protein</fullName>
    </submittedName>
</protein>
<feature type="domain" description="Alkyl hydroperoxide reductase subunit C/ Thiol specific antioxidant" evidence="1">
    <location>
        <begin position="2"/>
        <end position="87"/>
    </location>
</feature>
<dbReference type="InterPro" id="IPR036249">
    <property type="entry name" value="Thioredoxin-like_sf"/>
</dbReference>
<evidence type="ECO:0000313" key="3">
    <source>
        <dbReference type="Proteomes" id="UP000663929"/>
    </source>
</evidence>
<dbReference type="Gene3D" id="3.40.30.10">
    <property type="entry name" value="Glutaredoxin"/>
    <property type="match status" value="1"/>
</dbReference>
<accession>A0A8A4TZL7</accession>
<proteinExistence type="predicted"/>
<dbReference type="EMBL" id="CP071793">
    <property type="protein sequence ID" value="QTD54372.1"/>
    <property type="molecule type" value="Genomic_DNA"/>
</dbReference>
<evidence type="ECO:0000259" key="1">
    <source>
        <dbReference type="Pfam" id="PF00578"/>
    </source>
</evidence>
<dbReference type="AlphaFoldDB" id="A0A8A4TZL7"/>
<organism evidence="2 3">
    <name type="scientific">Sulfidibacter corallicola</name>
    <dbReference type="NCBI Taxonomy" id="2818388"/>
    <lineage>
        <taxon>Bacteria</taxon>
        <taxon>Pseudomonadati</taxon>
        <taxon>Acidobacteriota</taxon>
        <taxon>Holophagae</taxon>
        <taxon>Acanthopleuribacterales</taxon>
        <taxon>Acanthopleuribacteraceae</taxon>
        <taxon>Sulfidibacter</taxon>
    </lineage>
</organism>
<dbReference type="RefSeq" id="WP_272932503.1">
    <property type="nucleotide sequence ID" value="NZ_CP071793.1"/>
</dbReference>
<name>A0A8A4TZL7_SULCO</name>
<dbReference type="Pfam" id="PF00578">
    <property type="entry name" value="AhpC-TSA"/>
    <property type="match status" value="1"/>
</dbReference>
<dbReference type="Proteomes" id="UP000663929">
    <property type="component" value="Chromosome"/>
</dbReference>